<evidence type="ECO:0000313" key="2">
    <source>
        <dbReference type="EMBL" id="QHI69617.1"/>
    </source>
</evidence>
<keyword evidence="1" id="KW-0812">Transmembrane</keyword>
<evidence type="ECO:0000256" key="1">
    <source>
        <dbReference type="SAM" id="Phobius"/>
    </source>
</evidence>
<feature type="transmembrane region" description="Helical" evidence="1">
    <location>
        <begin position="12"/>
        <end position="35"/>
    </location>
</feature>
<gene>
    <name evidence="2" type="ORF">GT409_09155</name>
</gene>
<reference evidence="2 3" key="1">
    <citation type="submission" date="2020-01" db="EMBL/GenBank/DDBJ databases">
        <title>Ponticoccus aerotolerans gen. nov., sp. nov., an anaerobic bacterium and proposal of Ponticoccusceae fam. nov., Ponticoccusles ord. nov. and Ponticoccuse classis nov. in the phylum Kiritimatiellaeota.</title>
        <authorList>
            <person name="Zhou L.Y."/>
            <person name="Du Z.J."/>
        </authorList>
    </citation>
    <scope>NUCLEOTIDE SEQUENCE [LARGE SCALE GENOMIC DNA]</scope>
    <source>
        <strain evidence="2 3">S-5007</strain>
    </source>
</reference>
<evidence type="ECO:0000313" key="3">
    <source>
        <dbReference type="Proteomes" id="UP000464954"/>
    </source>
</evidence>
<protein>
    <submittedName>
        <fullName evidence="2">Uncharacterized protein</fullName>
    </submittedName>
</protein>
<name>A0A6P1M6Y6_9BACT</name>
<dbReference type="Proteomes" id="UP000464954">
    <property type="component" value="Chromosome"/>
</dbReference>
<keyword evidence="1" id="KW-0472">Membrane</keyword>
<dbReference type="EMBL" id="CP047593">
    <property type="protein sequence ID" value="QHI69617.1"/>
    <property type="molecule type" value="Genomic_DNA"/>
</dbReference>
<keyword evidence="3" id="KW-1185">Reference proteome</keyword>
<keyword evidence="1" id="KW-1133">Transmembrane helix</keyword>
<accession>A0A6P1M6Y6</accession>
<proteinExistence type="predicted"/>
<dbReference type="RefSeq" id="WP_160628799.1">
    <property type="nucleotide sequence ID" value="NZ_CP047593.1"/>
</dbReference>
<organism evidence="2 3">
    <name type="scientific">Tichowtungia aerotolerans</name>
    <dbReference type="NCBI Taxonomy" id="2697043"/>
    <lineage>
        <taxon>Bacteria</taxon>
        <taxon>Pseudomonadati</taxon>
        <taxon>Kiritimatiellota</taxon>
        <taxon>Tichowtungiia</taxon>
        <taxon>Tichowtungiales</taxon>
        <taxon>Tichowtungiaceae</taxon>
        <taxon>Tichowtungia</taxon>
    </lineage>
</organism>
<dbReference type="KEGG" id="taer:GT409_09155"/>
<sequence>MKFDVPYGRSSTGLRSGLIGIVSVLFSGMIGYHVIEGWRWLDGLYMTGKGVSR</sequence>
<dbReference type="AlphaFoldDB" id="A0A6P1M6Y6"/>